<gene>
    <name evidence="1" type="ORF">BKH29_12245</name>
</gene>
<dbReference type="InterPro" id="IPR011990">
    <property type="entry name" value="TPR-like_helical_dom_sf"/>
</dbReference>
<organism evidence="1 2">
    <name type="scientific">Actinomyces oris</name>
    <dbReference type="NCBI Taxonomy" id="544580"/>
    <lineage>
        <taxon>Bacteria</taxon>
        <taxon>Bacillati</taxon>
        <taxon>Actinomycetota</taxon>
        <taxon>Actinomycetes</taxon>
        <taxon>Actinomycetales</taxon>
        <taxon>Actinomycetaceae</taxon>
        <taxon>Actinomyces</taxon>
    </lineage>
</organism>
<name>A0A1Q8V4K2_9ACTO</name>
<dbReference type="Proteomes" id="UP000186857">
    <property type="component" value="Unassembled WGS sequence"/>
</dbReference>
<dbReference type="PANTHER" id="PTHR19959:SF119">
    <property type="entry name" value="FUNGAL LIPASE-LIKE DOMAIN-CONTAINING PROTEIN"/>
    <property type="match status" value="1"/>
</dbReference>
<proteinExistence type="predicted"/>
<protein>
    <recommendedName>
        <fullName evidence="3">Anaphase-promoting complex subunit 5 domain-containing protein</fullName>
    </recommendedName>
</protein>
<dbReference type="AlphaFoldDB" id="A0A1Q8V4K2"/>
<dbReference type="EMBL" id="MSKJ01000037">
    <property type="protein sequence ID" value="OLO43031.1"/>
    <property type="molecule type" value="Genomic_DNA"/>
</dbReference>
<dbReference type="Gene3D" id="1.25.40.10">
    <property type="entry name" value="Tetratricopeptide repeat domain"/>
    <property type="match status" value="3"/>
</dbReference>
<evidence type="ECO:0000313" key="1">
    <source>
        <dbReference type="EMBL" id="OLO43031.1"/>
    </source>
</evidence>
<dbReference type="PANTHER" id="PTHR19959">
    <property type="entry name" value="KINESIN LIGHT CHAIN"/>
    <property type="match status" value="1"/>
</dbReference>
<dbReference type="Pfam" id="PF13374">
    <property type="entry name" value="TPR_10"/>
    <property type="match status" value="1"/>
</dbReference>
<sequence length="1065" mass="119108">MTEPSPSPIPTTSSSQSWLSRIGALDDLLKDHPSVTLAITAVALPLLIWLGKRAWKTWERRQRTQRITARKQQLPPVRLPFTVEVGNQRLILEPAQPRQNFAPEGMSIVRLLSARSTPVPFLDRAEALTRMEKWARSEERFAIHVLGGDGGSGKTRLSVELCRRLTTPNTHRQSAEIWQAGFLQNIAQSDNTLSSDDASSLLLVVDYAEARPDVVTEVIDVALQAAEDPERKRVRIVFLVRRPSPLSVTHRSSNEWLDALRPQESQNEGVNLLLDEASTIVLNDEKLSKREREELFEAAYRSFTESPGSPPVSDVLEQLNDPLYSQPLLVTVDAFLSARPLSNSRNSCSPDELFEEVLRHEERYWAEHWPSSLAVNTDRDQRRLAAATSADTQGNLNRKLARQAVAAAILTDIQDEEDAISLLNLLPANPGTNTKDLAKWLRDCYPPHRDGNNQPSSWCEHLEPDRIGEYLVSSESENLETLLRELLHPSRLGPPSLRTWTVLERASAAPRLRKQVGRILNDVLVELAQEVQKHAIKSLNPTLPASLTKIFTQVSEYITYNSAYEAELLLSDGGYLVAPLACELVRHTVTVESKLETPQRDDSNLAFRYLILSNRLMEQGLHDEAATYARKAVLTYQNIAASNPGDYDPFLGGAWSTLANRLSETGQHRQALSAIQKSVKIFERLANQNCELFTSDLARTLSDYANHLQTAGHTKDALSASRRSLSLYRQLTNKFPARYTTELARTLNNFANHLASAGEFDAALTASKEATSLFEALAEQSPANHRPTLAISLNNLANHLNGVGEYMSALCYARKAENISRNLASQNPAAYTPRLASSLLTLSTCLTNIEHHSQALDAGQEAQSIYQELVKKHPNSYDSKFVASTNNLSRCLIELKFYDEAIEQAENSIVFCRNLVKNNQALHAPRLAESLNVISVALTKHEKYNLALPVIQEATDIYRNLIENDPNSYTPDFAVSLNNLALVLSKTASYDQSLAAFHEAIAVYRSLSANNPHLFSENYVNVLRSCMEFYEQHGHQKEAARIRQERDEVLKRMKEMEEGDACPDS</sequence>
<dbReference type="OrthoDB" id="3260798at2"/>
<reference evidence="1 2" key="1">
    <citation type="submission" date="2016-12" db="EMBL/GenBank/DDBJ databases">
        <title>Genomic Comparison of strains in the 'Actinomyces naeslundii' Group.</title>
        <authorList>
            <person name="Mughal S.R."/>
            <person name="Do T."/>
            <person name="Gilbert S.C."/>
            <person name="Witherden E.A."/>
            <person name="Didelot X."/>
            <person name="Beighton D."/>
        </authorList>
    </citation>
    <scope>NUCLEOTIDE SEQUENCE [LARGE SCALE GENOMIC DNA]</scope>
    <source>
        <strain evidence="1 2">CCUG 33920</strain>
    </source>
</reference>
<dbReference type="InterPro" id="IPR019734">
    <property type="entry name" value="TPR_rpt"/>
</dbReference>
<dbReference type="SMART" id="SM00028">
    <property type="entry name" value="TPR"/>
    <property type="match status" value="7"/>
</dbReference>
<dbReference type="SUPFAM" id="SSF48452">
    <property type="entry name" value="TPR-like"/>
    <property type="match status" value="3"/>
</dbReference>
<comment type="caution">
    <text evidence="1">The sequence shown here is derived from an EMBL/GenBank/DDBJ whole genome shotgun (WGS) entry which is preliminary data.</text>
</comment>
<accession>A0A1Q8V4K2</accession>
<evidence type="ECO:0008006" key="3">
    <source>
        <dbReference type="Google" id="ProtNLM"/>
    </source>
</evidence>
<evidence type="ECO:0000313" key="2">
    <source>
        <dbReference type="Proteomes" id="UP000186857"/>
    </source>
</evidence>